<dbReference type="AlphaFoldDB" id="A0A8H4LFT0"/>
<name>A0A8H4LFT0_9HYPO</name>
<evidence type="ECO:0000313" key="2">
    <source>
        <dbReference type="Proteomes" id="UP000554235"/>
    </source>
</evidence>
<dbReference type="OrthoDB" id="5330139at2759"/>
<sequence>MVAKFTTVDPKGVTISYETGIMIGDPTENYVYIEPHIGNAIKSAIIRQLGSGVGSRLGTLPLQFHHDSCHFAHASSPLPRLDIPQNLGQSGSNTSPATLWLSGNWHSITLDGTSDGQYYPPNAPLNPCG</sequence>
<reference evidence="1 2" key="1">
    <citation type="submission" date="2020-01" db="EMBL/GenBank/DDBJ databases">
        <title>Identification and distribution of gene clusters putatively required for synthesis of sphingolipid metabolism inhibitors in phylogenetically diverse species of the filamentous fungus Fusarium.</title>
        <authorList>
            <person name="Kim H.-S."/>
            <person name="Busman M."/>
            <person name="Brown D.W."/>
            <person name="Divon H."/>
            <person name="Uhlig S."/>
            <person name="Proctor R.H."/>
        </authorList>
    </citation>
    <scope>NUCLEOTIDE SEQUENCE [LARGE SCALE GENOMIC DNA]</scope>
    <source>
        <strain evidence="1 2">NRRL 20459</strain>
    </source>
</reference>
<gene>
    <name evidence="1" type="ORF">FALBO_5146</name>
</gene>
<dbReference type="Proteomes" id="UP000554235">
    <property type="component" value="Unassembled WGS sequence"/>
</dbReference>
<organism evidence="1 2">
    <name type="scientific">Fusarium albosuccineum</name>
    <dbReference type="NCBI Taxonomy" id="1237068"/>
    <lineage>
        <taxon>Eukaryota</taxon>
        <taxon>Fungi</taxon>
        <taxon>Dikarya</taxon>
        <taxon>Ascomycota</taxon>
        <taxon>Pezizomycotina</taxon>
        <taxon>Sordariomycetes</taxon>
        <taxon>Hypocreomycetidae</taxon>
        <taxon>Hypocreales</taxon>
        <taxon>Nectriaceae</taxon>
        <taxon>Fusarium</taxon>
        <taxon>Fusarium decemcellulare species complex</taxon>
    </lineage>
</organism>
<comment type="caution">
    <text evidence="1">The sequence shown here is derived from an EMBL/GenBank/DDBJ whole genome shotgun (WGS) entry which is preliminary data.</text>
</comment>
<evidence type="ECO:0000313" key="1">
    <source>
        <dbReference type="EMBL" id="KAF4467976.1"/>
    </source>
</evidence>
<proteinExistence type="predicted"/>
<protein>
    <submittedName>
        <fullName evidence="1">Uncharacterized protein</fullName>
    </submittedName>
</protein>
<dbReference type="EMBL" id="JAADYS010000675">
    <property type="protein sequence ID" value="KAF4467976.1"/>
    <property type="molecule type" value="Genomic_DNA"/>
</dbReference>
<keyword evidence="2" id="KW-1185">Reference proteome</keyword>
<accession>A0A8H4LFT0</accession>